<evidence type="ECO:0000313" key="3">
    <source>
        <dbReference type="Proteomes" id="UP000276232"/>
    </source>
</evidence>
<evidence type="ECO:0000256" key="1">
    <source>
        <dbReference type="SAM" id="MobiDB-lite"/>
    </source>
</evidence>
<dbReference type="InParanoid" id="A0A3N1HMW0"/>
<accession>A0A3N1HMW0</accession>
<comment type="caution">
    <text evidence="2">The sequence shown here is derived from an EMBL/GenBank/DDBJ whole genome shotgun (WGS) entry which is preliminary data.</text>
</comment>
<dbReference type="Proteomes" id="UP000276232">
    <property type="component" value="Unassembled WGS sequence"/>
</dbReference>
<feature type="compositionally biased region" description="Low complexity" evidence="1">
    <location>
        <begin position="22"/>
        <end position="31"/>
    </location>
</feature>
<evidence type="ECO:0000313" key="2">
    <source>
        <dbReference type="EMBL" id="ROP43857.1"/>
    </source>
</evidence>
<feature type="region of interest" description="Disordered" evidence="1">
    <location>
        <begin position="1"/>
        <end position="44"/>
    </location>
</feature>
<dbReference type="OrthoDB" id="3381577at2"/>
<evidence type="ECO:0008006" key="4">
    <source>
        <dbReference type="Google" id="ProtNLM"/>
    </source>
</evidence>
<keyword evidence="3" id="KW-1185">Reference proteome</keyword>
<reference evidence="2 3" key="1">
    <citation type="journal article" date="2015" name="Stand. Genomic Sci.">
        <title>Genomic Encyclopedia of Bacterial and Archaeal Type Strains, Phase III: the genomes of soil and plant-associated and newly described type strains.</title>
        <authorList>
            <person name="Whitman W.B."/>
            <person name="Woyke T."/>
            <person name="Klenk H.P."/>
            <person name="Zhou Y."/>
            <person name="Lilburn T.G."/>
            <person name="Beck B.J."/>
            <person name="De Vos P."/>
            <person name="Vandamme P."/>
            <person name="Eisen J.A."/>
            <person name="Garrity G."/>
            <person name="Hugenholtz P."/>
            <person name="Kyrpides N.C."/>
        </authorList>
    </citation>
    <scope>NUCLEOTIDE SEQUENCE [LARGE SCALE GENOMIC DNA]</scope>
    <source>
        <strain evidence="2 3">CECT 7306</strain>
    </source>
</reference>
<name>A0A3N1HMW0_9ACTN</name>
<proteinExistence type="predicted"/>
<protein>
    <recommendedName>
        <fullName evidence="4">ATP/GTP-binding protein</fullName>
    </recommendedName>
</protein>
<sequence>MGHDGAVPRSNRPRRGGRPLGRDAPAGPARPLGGGLRRVEEHPDGEWVVQRVTGGGPAALEGRSYRCPGCDQLVPGGVPHVVAWPADGLLGAEAALADRRHWHGACWDRRATRGPRR</sequence>
<organism evidence="2 3">
    <name type="scientific">Pseudokineococcus lusitanus</name>
    <dbReference type="NCBI Taxonomy" id="763993"/>
    <lineage>
        <taxon>Bacteria</taxon>
        <taxon>Bacillati</taxon>
        <taxon>Actinomycetota</taxon>
        <taxon>Actinomycetes</taxon>
        <taxon>Kineosporiales</taxon>
        <taxon>Kineosporiaceae</taxon>
        <taxon>Pseudokineococcus</taxon>
    </lineage>
</organism>
<gene>
    <name evidence="2" type="ORF">EDC03_1453</name>
</gene>
<dbReference type="AlphaFoldDB" id="A0A3N1HMW0"/>
<dbReference type="EMBL" id="RJKN01000003">
    <property type="protein sequence ID" value="ROP43857.1"/>
    <property type="molecule type" value="Genomic_DNA"/>
</dbReference>